<evidence type="ECO:0000313" key="3">
    <source>
        <dbReference type="Proteomes" id="UP001159663"/>
    </source>
</evidence>
<dbReference type="InterPro" id="IPR011335">
    <property type="entry name" value="Restrct_endonuc-II-like"/>
</dbReference>
<evidence type="ECO:0000259" key="1">
    <source>
        <dbReference type="Pfam" id="PF08378"/>
    </source>
</evidence>
<sequence>MSESASNYFDDLFLRLSNKDLNDCPYQLVIEAYTHKQITNKHDLFWNSHVISEVPNSLYKTEEFILALTTYFSQEAATNFQIIANVLVEAPETIVIAIRRSELVLNENHTKWDEIHKLAVQCPDILDDLIATSKVFQAAYRERLDSVRKNSEPFKLLSLFEFLSFSAAYSFSHLVEPAIDYDGGAISTSSQVRALTNLVQWKLVHATARDFILNESVIIQSLTKYHIPLILPSDQNRVTANTLLMQFEELMRAQVELDEFILRSIHPFCFDDSLYFSIKNEKLQMEHVNGSSADNWVRNGNRKIMLRGYWFNMALDTFILSGLGDKQIGSLENHERNQIAYVKALACELELVSVYGLSEFVTLDNGFKVDLFQALLSQELMVAFYIKDYVEAFYEEYTEVQNWEQAAGLVAMKGAAKGQNRFPITWSLWNEKVRSILGWTVSNDFPRGNINAAEAILAFWQLDMKKFSKQLIDGLPIYHQQISEHPIIKIGNHCILLPWLMSTQITSLSSVNNLRRFGNQRKSLKDETTRIENQLGDAFEKKGFTVVRNFTAGNPLGSGAGEIDLICVLDNIVIVIEVKSTFYRTTKKEVFYHRDKTLRKAGIQVRKKVDAVKNELKINTTFKHKLQVTTDSPQIVGWIADTSTEFDHELFSGFTKVSIEELLIALADNAHYLCNQEQTLSSSFESGEQGGFHSVESSLYDNGFSGDEFLRVIEQSLVWRNE</sequence>
<accession>A0AA43G351</accession>
<comment type="caution">
    <text evidence="2">The sequence shown here is derived from an EMBL/GenBank/DDBJ whole genome shotgun (WGS) entry which is preliminary data.</text>
</comment>
<gene>
    <name evidence="2" type="ORF">L8R85_24650</name>
</gene>
<dbReference type="SUPFAM" id="SSF52980">
    <property type="entry name" value="Restriction endonuclease-like"/>
    <property type="match status" value="1"/>
</dbReference>
<name>A0AA43G351_VIBSP</name>
<dbReference type="Gene3D" id="3.40.1350.10">
    <property type="match status" value="1"/>
</dbReference>
<feature type="domain" description="NERD" evidence="1">
    <location>
        <begin position="534"/>
        <end position="619"/>
    </location>
</feature>
<reference evidence="2" key="1">
    <citation type="submission" date="2022-01" db="EMBL/GenBank/DDBJ databases">
        <title>Vibrio aestuarianus Clade A and Clade B isolates are associated with Pacific oyster (Crassostrea gigas) disease outbreaks across Ireland.</title>
        <authorList>
            <person name="Coyle N."/>
            <person name="O'Toole C."/>
            <person name="Thomas J.C.L."/>
            <person name="Ryder D."/>
            <person name="Cheslett D."/>
            <person name="Feist S."/>
            <person name="Bean T."/>
            <person name="Joseph A."/>
            <person name="Waina A."/>
            <person name="Feil E."/>
            <person name="Verner-Jeffreys D.W."/>
        </authorList>
    </citation>
    <scope>NUCLEOTIDE SEQUENCE</scope>
    <source>
        <strain evidence="2">S/17/14 A</strain>
    </source>
</reference>
<organism evidence="2 3">
    <name type="scientific">Vibrio splendidus</name>
    <dbReference type="NCBI Taxonomy" id="29497"/>
    <lineage>
        <taxon>Bacteria</taxon>
        <taxon>Pseudomonadati</taxon>
        <taxon>Pseudomonadota</taxon>
        <taxon>Gammaproteobacteria</taxon>
        <taxon>Vibrionales</taxon>
        <taxon>Vibrionaceae</taxon>
        <taxon>Vibrio</taxon>
    </lineage>
</organism>
<dbReference type="AlphaFoldDB" id="A0AA43G351"/>
<dbReference type="Proteomes" id="UP001159663">
    <property type="component" value="Unassembled WGS sequence"/>
</dbReference>
<evidence type="ECO:0000313" key="2">
    <source>
        <dbReference type="EMBL" id="MDH5924204.1"/>
    </source>
</evidence>
<protein>
    <submittedName>
        <fullName evidence="2">YraN family protein</fullName>
    </submittedName>
</protein>
<dbReference type="EMBL" id="JAKMYX010000173">
    <property type="protein sequence ID" value="MDH5924204.1"/>
    <property type="molecule type" value="Genomic_DNA"/>
</dbReference>
<dbReference type="InterPro" id="IPR011528">
    <property type="entry name" value="NERD"/>
</dbReference>
<proteinExistence type="predicted"/>
<dbReference type="RefSeq" id="WP_065605596.1">
    <property type="nucleotide sequence ID" value="NZ_CAWMQX010000058.1"/>
</dbReference>
<dbReference type="InterPro" id="IPR011856">
    <property type="entry name" value="tRNA_endonuc-like_dom_sf"/>
</dbReference>
<dbReference type="GO" id="GO:0003676">
    <property type="term" value="F:nucleic acid binding"/>
    <property type="evidence" value="ECO:0007669"/>
    <property type="project" value="InterPro"/>
</dbReference>
<dbReference type="Pfam" id="PF08378">
    <property type="entry name" value="NERD"/>
    <property type="match status" value="1"/>
</dbReference>